<dbReference type="PROSITE" id="PS51299">
    <property type="entry name" value="HTH_APSES"/>
    <property type="match status" value="1"/>
</dbReference>
<feature type="compositionally biased region" description="Polar residues" evidence="5">
    <location>
        <begin position="291"/>
        <end position="304"/>
    </location>
</feature>
<dbReference type="GO" id="GO:0045944">
    <property type="term" value="P:positive regulation of transcription by RNA polymerase II"/>
    <property type="evidence" value="ECO:0007669"/>
    <property type="project" value="TreeGrafter"/>
</dbReference>
<comment type="similarity">
    <text evidence="1">Belongs to the EFG1/PHD1/stuA family.</text>
</comment>
<dbReference type="EMBL" id="SWFS01000193">
    <property type="protein sequence ID" value="KAA8914776.1"/>
    <property type="molecule type" value="Genomic_DNA"/>
</dbReference>
<dbReference type="SUPFAM" id="SSF54616">
    <property type="entry name" value="DNA-binding domain of Mlu1-box binding protein MBP1"/>
    <property type="match status" value="1"/>
</dbReference>
<feature type="compositionally biased region" description="Low complexity" evidence="5">
    <location>
        <begin position="336"/>
        <end position="355"/>
    </location>
</feature>
<keyword evidence="8" id="KW-1185">Reference proteome</keyword>
<feature type="domain" description="HTH APSES-type" evidence="6">
    <location>
        <begin position="92"/>
        <end position="198"/>
    </location>
</feature>
<reference evidence="7" key="1">
    <citation type="journal article" date="2019" name="G3 (Bethesda)">
        <title>Genome Assemblies of Two Rare Opportunistic Yeast Pathogens: Diutina rugosa (syn. Candida rugosa) and Trichomonascus ciferrii (syn. Candida ciferrii).</title>
        <authorList>
            <person name="Mixao V."/>
            <person name="Saus E."/>
            <person name="Hansen A.P."/>
            <person name="Lass-Florl C."/>
            <person name="Gabaldon T."/>
        </authorList>
    </citation>
    <scope>NUCLEOTIDE SEQUENCE</scope>
    <source>
        <strain evidence="7">CBS 4856</strain>
    </source>
</reference>
<dbReference type="Gene3D" id="3.10.260.10">
    <property type="entry name" value="Transcription regulator HTH, APSES-type DNA-binding domain"/>
    <property type="match status" value="1"/>
</dbReference>
<dbReference type="GO" id="GO:0005634">
    <property type="term" value="C:nucleus"/>
    <property type="evidence" value="ECO:0007669"/>
    <property type="project" value="TreeGrafter"/>
</dbReference>
<dbReference type="InterPro" id="IPR003163">
    <property type="entry name" value="Tscrpt_reg_HTH_APSES-type"/>
</dbReference>
<evidence type="ECO:0000256" key="5">
    <source>
        <dbReference type="SAM" id="MobiDB-lite"/>
    </source>
</evidence>
<dbReference type="AlphaFoldDB" id="A0A642V5S9"/>
<evidence type="ECO:0000256" key="4">
    <source>
        <dbReference type="ARBA" id="ARBA00023163"/>
    </source>
</evidence>
<evidence type="ECO:0000256" key="1">
    <source>
        <dbReference type="ARBA" id="ARBA00007247"/>
    </source>
</evidence>
<dbReference type="InterPro" id="IPR029790">
    <property type="entry name" value="EFG1/Phd1/StuA"/>
</dbReference>
<organism evidence="7 8">
    <name type="scientific">Trichomonascus ciferrii</name>
    <dbReference type="NCBI Taxonomy" id="44093"/>
    <lineage>
        <taxon>Eukaryota</taxon>
        <taxon>Fungi</taxon>
        <taxon>Dikarya</taxon>
        <taxon>Ascomycota</taxon>
        <taxon>Saccharomycotina</taxon>
        <taxon>Dipodascomycetes</taxon>
        <taxon>Dipodascales</taxon>
        <taxon>Trichomonascaceae</taxon>
        <taxon>Trichomonascus</taxon>
        <taxon>Trichomonascus ciferrii complex</taxon>
    </lineage>
</organism>
<protein>
    <recommendedName>
        <fullName evidence="6">HTH APSES-type domain-containing protein</fullName>
    </recommendedName>
</protein>
<dbReference type="FunFam" id="3.10.260.10:FF:000003">
    <property type="entry name" value="Ascospore maturation 1 protein"/>
    <property type="match status" value="1"/>
</dbReference>
<proteinExistence type="inferred from homology"/>
<dbReference type="OrthoDB" id="5407653at2759"/>
<feature type="compositionally biased region" description="Low complexity" evidence="5">
    <location>
        <begin position="363"/>
        <end position="378"/>
    </location>
</feature>
<comment type="caution">
    <text evidence="7">The sequence shown here is derived from an EMBL/GenBank/DDBJ whole genome shotgun (WGS) entry which is preliminary data.</text>
</comment>
<feature type="non-terminal residue" evidence="7">
    <location>
        <position position="1"/>
    </location>
</feature>
<evidence type="ECO:0000313" key="7">
    <source>
        <dbReference type="EMBL" id="KAA8914776.1"/>
    </source>
</evidence>
<dbReference type="InterPro" id="IPR018004">
    <property type="entry name" value="KilA/APSES_HTH"/>
</dbReference>
<evidence type="ECO:0000256" key="2">
    <source>
        <dbReference type="ARBA" id="ARBA00023015"/>
    </source>
</evidence>
<dbReference type="GO" id="GO:0043565">
    <property type="term" value="F:sequence-specific DNA binding"/>
    <property type="evidence" value="ECO:0007669"/>
    <property type="project" value="TreeGrafter"/>
</dbReference>
<dbReference type="PANTHER" id="PTHR47792">
    <property type="entry name" value="PROTEIN SOK2-RELATED"/>
    <property type="match status" value="1"/>
</dbReference>
<feature type="compositionally biased region" description="Low complexity" evidence="5">
    <location>
        <begin position="278"/>
        <end position="290"/>
    </location>
</feature>
<gene>
    <name evidence="7" type="ORF">TRICI_002835</name>
</gene>
<sequence length="454" mass="50236">PPALHHQSPDLHGLYQQHQLYQPHGHPGALHPAHQYLSSPYGGYPYLQQAQPAQLPQYTTQQQQQQQQQYHHVLPAITDPTGQTAPPGVKPKVTTTLWEDEGTLCFQVEARGICVARREDNDMINGTKLLNVAGMTRGRRDGILKGEKNRHVVKAGAMHLKGVWIPYDRALDFANKEKIIDLLYPLFVTDIKGVLYHPGNYSRTAQVLSAAEKRKSEQQQQQQQQQQHHYSPAPADHEKKSPKGDPQPHAPPHTQLPPPHTTQQPTLDKLCSTPPPTHQHATTTLPPAHHSSSYVYQQQHNPSDASPALPPPTRFGGYALPQINSNGYYQPPPPHSSHTPTSQEHTPPTSTGPPTGMNPLLDGSTNNTTTTGTTTATSEYAPTHTPLTDSLPHTPASQHEDKGPVNGLAIINHAGDRTASTSPRLYDIKDNEHQHDEPPLKRVKSEEEKEQQQQ</sequence>
<keyword evidence="2" id="KW-0805">Transcription regulation</keyword>
<dbReference type="Proteomes" id="UP000761534">
    <property type="component" value="Unassembled WGS sequence"/>
</dbReference>
<name>A0A642V5S9_9ASCO</name>
<keyword evidence="4" id="KW-0804">Transcription</keyword>
<accession>A0A642V5S9</accession>
<dbReference type="Pfam" id="PF04383">
    <property type="entry name" value="KilA-N"/>
    <property type="match status" value="1"/>
</dbReference>
<feature type="compositionally biased region" description="Pro residues" evidence="5">
    <location>
        <begin position="248"/>
        <end position="260"/>
    </location>
</feature>
<feature type="compositionally biased region" description="Basic and acidic residues" evidence="5">
    <location>
        <begin position="426"/>
        <end position="454"/>
    </location>
</feature>
<keyword evidence="3" id="KW-0238">DNA-binding</keyword>
<dbReference type="VEuPathDB" id="FungiDB:TRICI_002835"/>
<evidence type="ECO:0000256" key="3">
    <source>
        <dbReference type="ARBA" id="ARBA00023125"/>
    </source>
</evidence>
<evidence type="ECO:0000313" key="8">
    <source>
        <dbReference type="Proteomes" id="UP000761534"/>
    </source>
</evidence>
<dbReference type="GO" id="GO:0003700">
    <property type="term" value="F:DNA-binding transcription factor activity"/>
    <property type="evidence" value="ECO:0007669"/>
    <property type="project" value="TreeGrafter"/>
</dbReference>
<feature type="region of interest" description="Disordered" evidence="5">
    <location>
        <begin position="207"/>
        <end position="454"/>
    </location>
</feature>
<feature type="compositionally biased region" description="Low complexity" evidence="5">
    <location>
        <begin position="218"/>
        <end position="227"/>
    </location>
</feature>
<dbReference type="InterPro" id="IPR036887">
    <property type="entry name" value="HTH_APSES_sf"/>
</dbReference>
<dbReference type="SMART" id="SM01252">
    <property type="entry name" value="KilA-N"/>
    <property type="match status" value="1"/>
</dbReference>
<dbReference type="PANTHER" id="PTHR47792:SF1">
    <property type="entry name" value="PROTEIN SOK2-RELATED"/>
    <property type="match status" value="1"/>
</dbReference>
<evidence type="ECO:0000259" key="6">
    <source>
        <dbReference type="PROSITE" id="PS51299"/>
    </source>
</evidence>